<gene>
    <name evidence="1" type="ORF">M2256_001267</name>
</gene>
<dbReference type="CDD" id="cd00093">
    <property type="entry name" value="HTH_XRE"/>
    <property type="match status" value="1"/>
</dbReference>
<dbReference type="InterPro" id="IPR053163">
    <property type="entry name" value="HTH-type_regulator_Rgg"/>
</dbReference>
<name>A0AAW5TTC5_9LACT</name>
<proteinExistence type="predicted"/>
<accession>A0AAW5TTC5</accession>
<dbReference type="InterPro" id="IPR001387">
    <property type="entry name" value="Cro/C1-type_HTH"/>
</dbReference>
<protein>
    <submittedName>
        <fullName evidence="1">Transcriptional regulator with XRE-family HTH domain</fullName>
    </submittedName>
</protein>
<dbReference type="AlphaFoldDB" id="A0AAW5TTC5"/>
<dbReference type="PANTHER" id="PTHR37038">
    <property type="entry name" value="TRANSCRIPTIONAL REGULATOR-RELATED"/>
    <property type="match status" value="1"/>
</dbReference>
<dbReference type="SUPFAM" id="SSF47413">
    <property type="entry name" value="lambda repressor-like DNA-binding domains"/>
    <property type="match status" value="1"/>
</dbReference>
<dbReference type="InterPro" id="IPR010982">
    <property type="entry name" value="Lambda_DNA-bd_dom_sf"/>
</dbReference>
<dbReference type="PANTHER" id="PTHR37038:SF12">
    <property type="entry name" value="TRANSCRIPTIONAL REGULATOR"/>
    <property type="match status" value="1"/>
</dbReference>
<sequence length="93" mass="10910">MEKNLKTGKIIAFIRETKHLKLKEMTGGSFSESQLAKFEKGETEITVGKLFTVLENSNVYLDEFQNLYNDYEQSDEYNFRHKLAVAYAQKKHR</sequence>
<dbReference type="Gene3D" id="1.10.260.40">
    <property type="entry name" value="lambda repressor-like DNA-binding domains"/>
    <property type="match status" value="1"/>
</dbReference>
<dbReference type="EMBL" id="JAOQNN010000001">
    <property type="protein sequence ID" value="MCW2280809.1"/>
    <property type="molecule type" value="Genomic_DNA"/>
</dbReference>
<reference evidence="1" key="1">
    <citation type="submission" date="2023-08" db="EMBL/GenBank/DDBJ databases">
        <title>Genomic analyses of the natural microbiome of Caenorhabditis elegans.</title>
        <authorList>
            <person name="Samuel B."/>
        </authorList>
    </citation>
    <scope>NUCLEOTIDE SEQUENCE</scope>
    <source>
        <strain evidence="1">BIGb0220</strain>
    </source>
</reference>
<evidence type="ECO:0000313" key="1">
    <source>
        <dbReference type="EMBL" id="MCW2280809.1"/>
    </source>
</evidence>
<dbReference type="Proteomes" id="UP001207687">
    <property type="component" value="Unassembled WGS sequence"/>
</dbReference>
<evidence type="ECO:0000313" key="2">
    <source>
        <dbReference type="Proteomes" id="UP001207687"/>
    </source>
</evidence>
<dbReference type="GO" id="GO:0003677">
    <property type="term" value="F:DNA binding"/>
    <property type="evidence" value="ECO:0007669"/>
    <property type="project" value="InterPro"/>
</dbReference>
<comment type="caution">
    <text evidence="1">The sequence shown here is derived from an EMBL/GenBank/DDBJ whole genome shotgun (WGS) entry which is preliminary data.</text>
</comment>
<dbReference type="RefSeq" id="WP_260317989.1">
    <property type="nucleotide sequence ID" value="NZ_JAOQNN010000001.1"/>
</dbReference>
<organism evidence="1 2">
    <name type="scientific">Lactococcus lactis</name>
    <dbReference type="NCBI Taxonomy" id="1358"/>
    <lineage>
        <taxon>Bacteria</taxon>
        <taxon>Bacillati</taxon>
        <taxon>Bacillota</taxon>
        <taxon>Bacilli</taxon>
        <taxon>Lactobacillales</taxon>
        <taxon>Streptococcaceae</taxon>
        <taxon>Lactococcus</taxon>
    </lineage>
</organism>